<dbReference type="RefSeq" id="WP_244637520.1">
    <property type="nucleotide sequence ID" value="NZ_CP050066.2"/>
</dbReference>
<dbReference type="Pfam" id="PF21320">
    <property type="entry name" value="WHD_Rv2258c"/>
    <property type="match status" value="1"/>
</dbReference>
<accession>A0A6G9AEG1</accession>
<keyword evidence="3" id="KW-0808">Transferase</keyword>
<dbReference type="SUPFAM" id="SSF53335">
    <property type="entry name" value="S-adenosyl-L-methionine-dependent methyltransferases"/>
    <property type="match status" value="1"/>
</dbReference>
<dbReference type="GO" id="GO:0008168">
    <property type="term" value="F:methyltransferase activity"/>
    <property type="evidence" value="ECO:0007669"/>
    <property type="project" value="UniProtKB-KW"/>
</dbReference>
<dbReference type="Proteomes" id="UP000500895">
    <property type="component" value="Chromosome"/>
</dbReference>
<dbReference type="InterPro" id="IPR053173">
    <property type="entry name" value="SAM-binding_MTase"/>
</dbReference>
<dbReference type="CDD" id="cd02440">
    <property type="entry name" value="AdoMet_MTases"/>
    <property type="match status" value="1"/>
</dbReference>
<dbReference type="Gene3D" id="1.10.10.10">
    <property type="entry name" value="Winged helix-like DNA-binding domain superfamily/Winged helix DNA-binding domain"/>
    <property type="match status" value="1"/>
</dbReference>
<dbReference type="InterPro" id="IPR029063">
    <property type="entry name" value="SAM-dependent_MTases_sf"/>
</dbReference>
<dbReference type="InterPro" id="IPR048711">
    <property type="entry name" value="WHD_Rv2258c"/>
</dbReference>
<dbReference type="SUPFAM" id="SSF46785">
    <property type="entry name" value="Winged helix' DNA-binding domain"/>
    <property type="match status" value="1"/>
</dbReference>
<feature type="domain" description="S-adenosylmethionine-dependent methyltransferase Rv2258c-like winged HTH" evidence="2">
    <location>
        <begin position="29"/>
        <end position="98"/>
    </location>
</feature>
<dbReference type="AlphaFoldDB" id="A0A6G9AEG1"/>
<dbReference type="InterPro" id="IPR036388">
    <property type="entry name" value="WH-like_DNA-bd_sf"/>
</dbReference>
<dbReference type="InterPro" id="IPR036390">
    <property type="entry name" value="WH_DNA-bd_sf"/>
</dbReference>
<sequence length="357" mass="38631">MNIMVRELNEQKLETFVTRILDDLGAAMTAPLVRIGDELGFYDVLAQSGPTTPQELAHRTGTVERMVREWLSAHAAAGYLDYDAASGRFSMNPEQAMVFGNPDSPVYMLGSFEVCQAVMVDQPKVTKAFRKNGAAGYHERCNCLFSGMARFFGVSYKAHLVQEWLPALDGVVEKLERGAHVADIGCGHGISTTLMATAFPRSKFWGFDNHEGSIACAKDTATRDGVGARTTFEVATAKNFPGDNFDLVCCFDALHDLGDPVGAARRVLQALAADGTFMAVEPRAGDALQDNLNPVGRLYYAGSTMICTPVSLAQEVGLALGGQAGPRRLEAVLREAGFRSIRIAAETPFNIVIEARR</sequence>
<evidence type="ECO:0000313" key="4">
    <source>
        <dbReference type="Proteomes" id="UP000500895"/>
    </source>
</evidence>
<name>A0A6G9AEG1_9BRAD</name>
<feature type="domain" description="Methyltransferase" evidence="1">
    <location>
        <begin position="176"/>
        <end position="292"/>
    </location>
</feature>
<dbReference type="InterPro" id="IPR025714">
    <property type="entry name" value="Methyltranfer_dom"/>
</dbReference>
<dbReference type="Gene3D" id="3.40.50.150">
    <property type="entry name" value="Vaccinia Virus protein VP39"/>
    <property type="match status" value="1"/>
</dbReference>
<organism evidence="3 4">
    <name type="scientific">Bradyrhizobium symbiodeficiens</name>
    <dbReference type="NCBI Taxonomy" id="1404367"/>
    <lineage>
        <taxon>Bacteria</taxon>
        <taxon>Pseudomonadati</taxon>
        <taxon>Pseudomonadota</taxon>
        <taxon>Alphaproteobacteria</taxon>
        <taxon>Hyphomicrobiales</taxon>
        <taxon>Nitrobacteraceae</taxon>
        <taxon>Bradyrhizobium</taxon>
    </lineage>
</organism>
<reference evidence="3 4" key="1">
    <citation type="journal article" date="2020" name="Int. J. Syst. Evol. Microbiol.">
        <title>Description and complete genome sequences of Bradyrhizobium symbiodeficiens sp. nov., a non-symbiotic bacterium associated with legumes native to Canada.</title>
        <authorList>
            <person name="Bromfield E.S.P."/>
            <person name="Cloutier S."/>
            <person name="Nguyen H.D.T."/>
        </authorList>
    </citation>
    <scope>NUCLEOTIDE SEQUENCE [LARGE SCALE GENOMIC DNA]</scope>
    <source>
        <strain evidence="3 4">101S1MB</strain>
    </source>
</reference>
<proteinExistence type="predicted"/>
<dbReference type="GO" id="GO:0032259">
    <property type="term" value="P:methylation"/>
    <property type="evidence" value="ECO:0007669"/>
    <property type="project" value="UniProtKB-KW"/>
</dbReference>
<dbReference type="PANTHER" id="PTHR45128">
    <property type="entry name" value="METHYLTRANSFERASE TYPE 11"/>
    <property type="match status" value="1"/>
</dbReference>
<dbReference type="Pfam" id="PF13847">
    <property type="entry name" value="Methyltransf_31"/>
    <property type="match status" value="1"/>
</dbReference>
<evidence type="ECO:0000259" key="2">
    <source>
        <dbReference type="Pfam" id="PF21320"/>
    </source>
</evidence>
<evidence type="ECO:0000313" key="3">
    <source>
        <dbReference type="EMBL" id="QIP10862.2"/>
    </source>
</evidence>
<protein>
    <submittedName>
        <fullName evidence="3">Class I SAM-dependent methyltransferase</fullName>
        <ecNumber evidence="3">2.1.-.-</ecNumber>
    </submittedName>
</protein>
<evidence type="ECO:0000259" key="1">
    <source>
        <dbReference type="Pfam" id="PF13847"/>
    </source>
</evidence>
<dbReference type="EC" id="2.1.-.-" evidence="3"/>
<dbReference type="EMBL" id="CP050066">
    <property type="protein sequence ID" value="QIP10862.2"/>
    <property type="molecule type" value="Genomic_DNA"/>
</dbReference>
<gene>
    <name evidence="3" type="ORF">HAV00_10035</name>
</gene>
<dbReference type="PANTHER" id="PTHR45128:SF2">
    <property type="entry name" value="METHYLTRANSFERASE DOMAIN-CONTAINING PROTEIN"/>
    <property type="match status" value="1"/>
</dbReference>
<keyword evidence="3" id="KW-0489">Methyltransferase</keyword>